<accession>A0A0R3PZ11</accession>
<dbReference type="Proteomes" id="UP000267027">
    <property type="component" value="Unassembled WGS sequence"/>
</dbReference>
<dbReference type="InterPro" id="IPR000477">
    <property type="entry name" value="RT_dom"/>
</dbReference>
<dbReference type="AlphaFoldDB" id="A0A0R3PZ11"/>
<dbReference type="EMBL" id="UYYA01004778">
    <property type="protein sequence ID" value="VDM63319.1"/>
    <property type="molecule type" value="Genomic_DNA"/>
</dbReference>
<evidence type="ECO:0000313" key="3">
    <source>
        <dbReference type="Proteomes" id="UP000267027"/>
    </source>
</evidence>
<protein>
    <submittedName>
        <fullName evidence="4">Reverse transcriptase domain-containing protein</fullName>
    </submittedName>
</protein>
<dbReference type="PROSITE" id="PS50878">
    <property type="entry name" value="RT_POL"/>
    <property type="match status" value="1"/>
</dbReference>
<evidence type="ECO:0000313" key="2">
    <source>
        <dbReference type="EMBL" id="VDM63319.1"/>
    </source>
</evidence>
<reference evidence="2 3" key="2">
    <citation type="submission" date="2018-11" db="EMBL/GenBank/DDBJ databases">
        <authorList>
            <consortium name="Pathogen Informatics"/>
        </authorList>
    </citation>
    <scope>NUCLEOTIDE SEQUENCE [LARGE SCALE GENOMIC DNA]</scope>
    <source>
        <strain evidence="2 3">Costa Rica</strain>
    </source>
</reference>
<reference evidence="4" key="1">
    <citation type="submission" date="2017-02" db="UniProtKB">
        <authorList>
            <consortium name="WormBaseParasite"/>
        </authorList>
    </citation>
    <scope>IDENTIFICATION</scope>
</reference>
<sequence length="93" mass="10447">MGVKIDDKKLPHLRYTGDIVLITPNLSEAERMLAELGKAYGKIGFRRNLTNTMFMRNGLVSYAQYTLNGTNISDCSSQLYLGREISMMNDLAP</sequence>
<evidence type="ECO:0000313" key="4">
    <source>
        <dbReference type="WBParaSite" id="ACOC_0001173301-mRNA-1"/>
    </source>
</evidence>
<evidence type="ECO:0000259" key="1">
    <source>
        <dbReference type="PROSITE" id="PS50878"/>
    </source>
</evidence>
<organism evidence="4">
    <name type="scientific">Angiostrongylus costaricensis</name>
    <name type="common">Nematode worm</name>
    <dbReference type="NCBI Taxonomy" id="334426"/>
    <lineage>
        <taxon>Eukaryota</taxon>
        <taxon>Metazoa</taxon>
        <taxon>Ecdysozoa</taxon>
        <taxon>Nematoda</taxon>
        <taxon>Chromadorea</taxon>
        <taxon>Rhabditida</taxon>
        <taxon>Rhabditina</taxon>
        <taxon>Rhabditomorpha</taxon>
        <taxon>Strongyloidea</taxon>
        <taxon>Metastrongylidae</taxon>
        <taxon>Angiostrongylus</taxon>
    </lineage>
</organism>
<name>A0A0R3PZ11_ANGCS</name>
<feature type="domain" description="Reverse transcriptase" evidence="1">
    <location>
        <begin position="1"/>
        <end position="67"/>
    </location>
</feature>
<proteinExistence type="predicted"/>
<keyword evidence="3" id="KW-1185">Reference proteome</keyword>
<dbReference type="OrthoDB" id="6774867at2759"/>
<dbReference type="WBParaSite" id="ACOC_0001173301-mRNA-1">
    <property type="protein sequence ID" value="ACOC_0001173301-mRNA-1"/>
    <property type="gene ID" value="ACOC_0001173301"/>
</dbReference>
<gene>
    <name evidence="2" type="ORF">ACOC_LOCUS11734</name>
</gene>